<dbReference type="EMBL" id="BART01006279">
    <property type="protein sequence ID" value="GAG60609.1"/>
    <property type="molecule type" value="Genomic_DNA"/>
</dbReference>
<comment type="caution">
    <text evidence="1">The sequence shown here is derived from an EMBL/GenBank/DDBJ whole genome shotgun (WGS) entry which is preliminary data.</text>
</comment>
<gene>
    <name evidence="1" type="ORF">S01H4_14311</name>
</gene>
<reference evidence="1" key="1">
    <citation type="journal article" date="2014" name="Front. Microbiol.">
        <title>High frequency of phylogenetically diverse reductive dehalogenase-homologous genes in deep subseafloor sedimentary metagenomes.</title>
        <authorList>
            <person name="Kawai M."/>
            <person name="Futagami T."/>
            <person name="Toyoda A."/>
            <person name="Takaki Y."/>
            <person name="Nishi S."/>
            <person name="Hori S."/>
            <person name="Arai W."/>
            <person name="Tsubouchi T."/>
            <person name="Morono Y."/>
            <person name="Uchiyama I."/>
            <person name="Ito T."/>
            <person name="Fujiyama A."/>
            <person name="Inagaki F."/>
            <person name="Takami H."/>
        </authorList>
    </citation>
    <scope>NUCLEOTIDE SEQUENCE</scope>
    <source>
        <strain evidence="1">Expedition CK06-06</strain>
    </source>
</reference>
<feature type="non-terminal residue" evidence="1">
    <location>
        <position position="1"/>
    </location>
</feature>
<proteinExistence type="predicted"/>
<accession>X0YV68</accession>
<evidence type="ECO:0000313" key="1">
    <source>
        <dbReference type="EMBL" id="GAG60609.1"/>
    </source>
</evidence>
<sequence length="467" mass="54148">GVHFDVGTEDTAPQGIMWDGSHFWMVGNANNEVYKYYLKYDISKNYFGSGYMYMQTDLTELISLKSKDYGTHKTLSSGDYFEVDFQTSSDSKINLILLKDGAVNKILTLSASGNTNFNRHTAKISVSEFIEFDQLKISSTLEDTDNVKVYDVKTYKYTIMGDYANFIVGSKRDYEVYLSSGIYNLKISDYNTGLNLENVNVTIPSTGVKQYVFTPVPTHQCRVVFFNPQDVPLVFTDYHVYVNRSLGSSYSPFTLLENIFSVDVNTMVYIEIKDRFNTPIKNYEKLITPTTDYLDIELQVYSLQIKNLMEQKTDLTVNDTLYTHPLLSGDSIYFMLSEAYYQMGYYDTNDVYKQFTIYLNSNQAYELNRSKICFLSYADQQGNHLFFENYKTYVNDSLIYENVFYREIGDNIGIEIKDRYGISIKNETYTVISGDNYVPITLTMYSLKIMNQQQNFNWINITRDPNY</sequence>
<dbReference type="AlphaFoldDB" id="X0YV68"/>
<protein>
    <submittedName>
        <fullName evidence="1">Uncharacterized protein</fullName>
    </submittedName>
</protein>
<name>X0YV68_9ZZZZ</name>
<organism evidence="1">
    <name type="scientific">marine sediment metagenome</name>
    <dbReference type="NCBI Taxonomy" id="412755"/>
    <lineage>
        <taxon>unclassified sequences</taxon>
        <taxon>metagenomes</taxon>
        <taxon>ecological metagenomes</taxon>
    </lineage>
</organism>